<feature type="signal peptide" evidence="9">
    <location>
        <begin position="1"/>
        <end position="20"/>
    </location>
</feature>
<feature type="compositionally biased region" description="Low complexity" evidence="8">
    <location>
        <begin position="1248"/>
        <end position="1259"/>
    </location>
</feature>
<reference evidence="12" key="1">
    <citation type="submission" date="2022-08" db="EMBL/GenBank/DDBJ databases">
        <title>Novel sulphate-reducing endosymbionts in the free-living metamonad Anaeramoeba.</title>
        <authorList>
            <person name="Jerlstrom-Hultqvist J."/>
            <person name="Cepicka I."/>
            <person name="Gallot-Lavallee L."/>
            <person name="Salas-Leiva D."/>
            <person name="Curtis B.A."/>
            <person name="Zahonova K."/>
            <person name="Pipaliya S."/>
            <person name="Dacks J."/>
            <person name="Roger A.J."/>
        </authorList>
    </citation>
    <scope>NUCLEOTIDE SEQUENCE</scope>
    <source>
        <strain evidence="12">Busselton2</strain>
    </source>
</reference>
<evidence type="ECO:0000256" key="5">
    <source>
        <dbReference type="ARBA" id="ARBA00022737"/>
    </source>
</evidence>
<dbReference type="InterPro" id="IPR015403">
    <property type="entry name" value="Mon2/Sec7/BIG1-like_HDS"/>
</dbReference>
<dbReference type="InterPro" id="IPR036300">
    <property type="entry name" value="MIR_dom_sf"/>
</dbReference>
<evidence type="ECO:0000256" key="1">
    <source>
        <dbReference type="ARBA" id="ARBA00004370"/>
    </source>
</evidence>
<evidence type="ECO:0000256" key="8">
    <source>
        <dbReference type="SAM" id="MobiDB-lite"/>
    </source>
</evidence>
<dbReference type="SMART" id="SM00222">
    <property type="entry name" value="Sec7"/>
    <property type="match status" value="1"/>
</dbReference>
<feature type="compositionally biased region" description="Basic and acidic residues" evidence="8">
    <location>
        <begin position="192"/>
        <end position="206"/>
    </location>
</feature>
<dbReference type="InterPro" id="IPR016093">
    <property type="entry name" value="MIR_motif"/>
</dbReference>
<feature type="compositionally biased region" description="Low complexity" evidence="8">
    <location>
        <begin position="757"/>
        <end position="767"/>
    </location>
</feature>
<feature type="domain" description="SEC7" evidence="10">
    <location>
        <begin position="828"/>
        <end position="1015"/>
    </location>
</feature>
<dbReference type="Pfam" id="PF20252">
    <property type="entry name" value="BIG2_C"/>
    <property type="match status" value="1"/>
</dbReference>
<evidence type="ECO:0000259" key="10">
    <source>
        <dbReference type="PROSITE" id="PS50190"/>
    </source>
</evidence>
<feature type="region of interest" description="Disordered" evidence="8">
    <location>
        <begin position="105"/>
        <end position="131"/>
    </location>
</feature>
<feature type="domain" description="MIR" evidence="11">
    <location>
        <begin position="23"/>
        <end position="77"/>
    </location>
</feature>
<keyword evidence="4" id="KW-0963">Cytoplasm</keyword>
<dbReference type="GO" id="GO:0005737">
    <property type="term" value="C:cytoplasm"/>
    <property type="evidence" value="ECO:0007669"/>
    <property type="project" value="UniProtKB-SubCell"/>
</dbReference>
<proteinExistence type="predicted"/>
<feature type="compositionally biased region" description="Basic and acidic residues" evidence="8">
    <location>
        <begin position="743"/>
        <end position="756"/>
    </location>
</feature>
<dbReference type="PROSITE" id="PS50919">
    <property type="entry name" value="MIR"/>
    <property type="match status" value="2"/>
</dbReference>
<feature type="domain" description="MIR" evidence="11">
    <location>
        <begin position="85"/>
        <end position="140"/>
    </location>
</feature>
<sequence length="2078" mass="242220">MNLHCCLLLLTVFFLPVLLANTKVPVTCGSIIRLQNVNTKNYLHSHNLKYGTGSGQQSATGIRDTDDSGSLWIIKAKHGHNCKQGEAIKNGDIIRFEHLATQKNLHSHNHKSPLSRNQEVSAFGSNSDGNRDDDFEVVTEKVWYQDQIVSFKHTNTGFYLADSGKRYNRPIQGQTEICAIDQLLGKYSKELKEKKKTNNENKDKNKNQKKHTKNNSTIKISPEQLFELLKPFTLAIKTRIPKFIIPSLHVLEKLVSYGFIEYNYLKPKSQSAKMIEKIMETVSCCVNLDDQTVQILITNLMFTMLMSKKLALNGKLILTAINIILEIFYYTNYEQVVITIRMSLIQIINFLLQKVEDFSQISIKAPQNNNDNENQFDKLYENDNNIKDQNFSEELILTSESFEYSNESAFNTRQYSKQIITEIINNSFGNIILATQKPFDSKNKNKNDGNVNDDENENNNKKANRTIEKKASSNVLNKRKSQKNLISGKNFEPVTIQEQSVLDLLKEDSNYQTIYEKDACMVFLSLYLGSVRDFEQRSKKDRIHSNETRFKVINLFLLKIIVQKSGLFLSSSKNFIDLIQNNLCLSNEIGIFLDKIFLKLLSSKNTKFPQKMSVLNVFYKLCNEPQNVVDIFVNYDCDLEATNLNIFERLVNSLSHIAQERYSQQMDNWITQIDHNKLKKLSIRILVKITKSIMIWCDDLDAKKKQNINLKKTRKRKKIRRIKGKGKGKGKERLIQKEKKYNVSKTENSEIEKNDNTKTNTNTNTNTNYKKIRKSKSQNEKLNVNKKENEVTLKQNNYAEKISYHHLQRLKSFHDTVKEKLNYKSPDEVSKEKKKKQSIQKGIELFNKKPNSGIKFMIDINELENTIEGITHFLQNTQLLDLEMIGEYLGSEKEFNINVLHYWVDQMEFTDLDFYSALRKFLSGFRLPGESQKISRIMEKFADRYCNNNPHIFRSADTAYVLAYSVIMLHTDAHSKQIKHKMTKEEFLSNNRGIDSGQNLPEEFLSKLYDDVVTIEMKLRSDQEKLMKRVGEFLTPKQKQEMYKQESQSIILDSQELLKKLKKKSGNKNLFYTATHVSHARPMFEIAWYALLASFSNLLEQSQDRTINKLCLFGFRYAIKIASVFYMEFERDAFVTSLSKFTLLSNTGEMKNKNIESIKILLFIAQQDGDYLQKSWDHVLQCISQLDFLKLIGKSLNNQTESQTNYQTNFLISSKLTRNGVDVDVDVDVGIDVDNILNDDIDLEKNSENWNENENGNENGNEDRDKVRSKSISRNNTDIRHFKKHSNSISNFSTHKESEQLHKRKNLKIINTLDIESINSLNVSEQIDNILIDKIYLNTTNLNNNSIVTFIEHLCFVSEKELQCLPKPRLFSLQKLIEVACYNLTRIRIVWSQIWGTLSNHLTKYSCLNNEEVSLYCINGLRQIIKKFLEKKELQNYQFQGEILKPFCLILKHQKSIDSKVYTIQSLDVMIALTWNNINSGWNTILKFLKITSRDNNLSVLNYGIEFLKRIIDMDFYFQNKFIYMKFIACISNFGKNLLNNEKNSLYCLEVLNLINDKLLIKFNNGDIIVGNNGDIIVRNNGDNIGGKNSDEISIEKDKRIMNLLIANNFFFLIYQALLEIMKISKLKIVKENSLKILLQIINKSYSSMNKKVLRDLFEKIFFNLLDETNIKNKIFRDDQNYLLIFINLIEKIIYFYLSVFNQIPSLFPKILQMLKKLICHEIRELVLVGSKCLKILIFGIKDHLNEKILFQILNFICFIIEETLPSSLINFSIIQKNINNNDDDDYINKNSNENGGNTEVDGEIVGRGVGEKEELENEKEIYVNNLINQMFESIFKKKEKQLKQIEKEKTIKKIIKESILIENKCLIQLHMFIIIDGLINISFNKISFDQILQLLKTIKKSIKFAEIFNKNIDLRIELFLNKFVTKELPNLLQQQTKGLKIFTRILLLFLKNNTHRSNKEIIFIKGKIIKWVNFIFDNQYQMINSYNSNEKVTVKKEFEKTEILKHIKSSKISQIKEFNPLILFLLTSILNWNNSLFNELIKKIYPKLILLTISENETLRSYLRDIMNRIADIFEIN</sequence>
<name>A0AAV7ZKM7_9EUKA</name>
<evidence type="ECO:0000313" key="12">
    <source>
        <dbReference type="EMBL" id="KAJ3440409.1"/>
    </source>
</evidence>
<keyword evidence="6" id="KW-0653">Protein transport</keyword>
<dbReference type="InterPro" id="IPR032629">
    <property type="entry name" value="DCB_dom"/>
</dbReference>
<dbReference type="Proteomes" id="UP001146793">
    <property type="component" value="Unassembled WGS sequence"/>
</dbReference>
<dbReference type="SUPFAM" id="SSF48425">
    <property type="entry name" value="Sec7 domain"/>
    <property type="match status" value="1"/>
</dbReference>
<dbReference type="GO" id="GO:0016020">
    <property type="term" value="C:membrane"/>
    <property type="evidence" value="ECO:0007669"/>
    <property type="project" value="UniProtKB-SubCell"/>
</dbReference>
<dbReference type="Pfam" id="PF12783">
    <property type="entry name" value="Sec7-like_HUS"/>
    <property type="match status" value="1"/>
</dbReference>
<feature type="compositionally biased region" description="Polar residues" evidence="8">
    <location>
        <begin position="114"/>
        <end position="128"/>
    </location>
</feature>
<evidence type="ECO:0000256" key="7">
    <source>
        <dbReference type="ARBA" id="ARBA00023136"/>
    </source>
</evidence>
<feature type="region of interest" description="Disordered" evidence="8">
    <location>
        <begin position="1247"/>
        <end position="1272"/>
    </location>
</feature>
<evidence type="ECO:0000256" key="9">
    <source>
        <dbReference type="SAM" id="SignalP"/>
    </source>
</evidence>
<dbReference type="Gene3D" id="1.10.1000.11">
    <property type="entry name" value="Arf Nucleotide-binding Site Opener,domain 2"/>
    <property type="match status" value="1"/>
</dbReference>
<dbReference type="FunFam" id="1.10.1000.11:FF:000003">
    <property type="entry name" value="Brefeldin A-inhibited guanine nucleotide-exchange protein 1"/>
    <property type="match status" value="1"/>
</dbReference>
<dbReference type="SUPFAM" id="SSF82109">
    <property type="entry name" value="MIR domain"/>
    <property type="match status" value="1"/>
</dbReference>
<dbReference type="GO" id="GO:0005085">
    <property type="term" value="F:guanyl-nucleotide exchange factor activity"/>
    <property type="evidence" value="ECO:0007669"/>
    <property type="project" value="InterPro"/>
</dbReference>
<accession>A0AAV7ZKM7</accession>
<evidence type="ECO:0000256" key="2">
    <source>
        <dbReference type="ARBA" id="ARBA00004496"/>
    </source>
</evidence>
<dbReference type="PANTHER" id="PTHR10663:SF375">
    <property type="entry name" value="LD29171P"/>
    <property type="match status" value="1"/>
</dbReference>
<dbReference type="Pfam" id="PF02815">
    <property type="entry name" value="MIR"/>
    <property type="match status" value="1"/>
</dbReference>
<dbReference type="Pfam" id="PF09324">
    <property type="entry name" value="Sec7-like_HDS"/>
    <property type="match status" value="1"/>
</dbReference>
<keyword evidence="9" id="KW-0732">Signal</keyword>
<comment type="subcellular location">
    <subcellularLocation>
        <location evidence="2">Cytoplasm</location>
    </subcellularLocation>
    <subcellularLocation>
        <location evidence="1">Membrane</location>
    </subcellularLocation>
</comment>
<evidence type="ECO:0008006" key="14">
    <source>
        <dbReference type="Google" id="ProtNLM"/>
    </source>
</evidence>
<dbReference type="Gene3D" id="2.80.10.50">
    <property type="match status" value="1"/>
</dbReference>
<evidence type="ECO:0000313" key="13">
    <source>
        <dbReference type="Proteomes" id="UP001146793"/>
    </source>
</evidence>
<gene>
    <name evidence="12" type="ORF">M0812_14076</name>
</gene>
<dbReference type="SMART" id="SM00472">
    <property type="entry name" value="MIR"/>
    <property type="match status" value="2"/>
</dbReference>
<feature type="region of interest" description="Disordered" evidence="8">
    <location>
        <begin position="192"/>
        <end position="216"/>
    </location>
</feature>
<keyword evidence="7" id="KW-0472">Membrane</keyword>
<dbReference type="Gene3D" id="1.10.220.20">
    <property type="match status" value="1"/>
</dbReference>
<feature type="region of interest" description="Disordered" evidence="8">
    <location>
        <begin position="442"/>
        <end position="472"/>
    </location>
</feature>
<feature type="region of interest" description="Disordered" evidence="8">
    <location>
        <begin position="743"/>
        <end position="767"/>
    </location>
</feature>
<dbReference type="Pfam" id="PF01369">
    <property type="entry name" value="Sec7"/>
    <property type="match status" value="1"/>
</dbReference>
<dbReference type="CDD" id="cd00171">
    <property type="entry name" value="Sec7"/>
    <property type="match status" value="1"/>
</dbReference>
<dbReference type="GO" id="GO:0032012">
    <property type="term" value="P:regulation of ARF protein signal transduction"/>
    <property type="evidence" value="ECO:0007669"/>
    <property type="project" value="InterPro"/>
</dbReference>
<dbReference type="PANTHER" id="PTHR10663">
    <property type="entry name" value="GUANYL-NUCLEOTIDE EXCHANGE FACTOR"/>
    <property type="match status" value="1"/>
</dbReference>
<keyword evidence="3" id="KW-0813">Transport</keyword>
<dbReference type="GO" id="GO:0015031">
    <property type="term" value="P:protein transport"/>
    <property type="evidence" value="ECO:0007669"/>
    <property type="project" value="UniProtKB-KW"/>
</dbReference>
<protein>
    <recommendedName>
        <fullName evidence="14">SEC7 domain-containing protein</fullName>
    </recommendedName>
</protein>
<dbReference type="EMBL" id="JANTQA010000030">
    <property type="protein sequence ID" value="KAJ3440409.1"/>
    <property type="molecule type" value="Genomic_DNA"/>
</dbReference>
<keyword evidence="5" id="KW-0677">Repeat</keyword>
<comment type="caution">
    <text evidence="12">The sequence shown here is derived from an EMBL/GenBank/DDBJ whole genome shotgun (WGS) entry which is preliminary data.</text>
</comment>
<evidence type="ECO:0000256" key="3">
    <source>
        <dbReference type="ARBA" id="ARBA00022448"/>
    </source>
</evidence>
<dbReference type="InterPro" id="IPR000904">
    <property type="entry name" value="Sec7_dom"/>
</dbReference>
<feature type="chain" id="PRO_5043653226" description="SEC7 domain-containing protein" evidence="9">
    <location>
        <begin position="21"/>
        <end position="2078"/>
    </location>
</feature>
<evidence type="ECO:0000259" key="11">
    <source>
        <dbReference type="PROSITE" id="PS50919"/>
    </source>
</evidence>
<dbReference type="PROSITE" id="PS50190">
    <property type="entry name" value="SEC7"/>
    <property type="match status" value="1"/>
</dbReference>
<evidence type="ECO:0000256" key="4">
    <source>
        <dbReference type="ARBA" id="ARBA00022490"/>
    </source>
</evidence>
<organism evidence="12 13">
    <name type="scientific">Anaeramoeba flamelloides</name>
    <dbReference type="NCBI Taxonomy" id="1746091"/>
    <lineage>
        <taxon>Eukaryota</taxon>
        <taxon>Metamonada</taxon>
        <taxon>Anaeramoebidae</taxon>
        <taxon>Anaeramoeba</taxon>
    </lineage>
</organism>
<dbReference type="Pfam" id="PF16213">
    <property type="entry name" value="DCB"/>
    <property type="match status" value="1"/>
</dbReference>
<evidence type="ECO:0000256" key="6">
    <source>
        <dbReference type="ARBA" id="ARBA00022927"/>
    </source>
</evidence>
<dbReference type="InterPro" id="IPR046455">
    <property type="entry name" value="Sec7/BIG1-like_C"/>
</dbReference>
<dbReference type="InterPro" id="IPR035999">
    <property type="entry name" value="Sec7_dom_sf"/>
</dbReference>
<dbReference type="InterPro" id="IPR032691">
    <property type="entry name" value="Mon2/Sec7/BIG1-like_HUS"/>
</dbReference>
<dbReference type="InterPro" id="IPR023394">
    <property type="entry name" value="Sec7_C_sf"/>
</dbReference>